<dbReference type="EMBL" id="JAQQWM010000007">
    <property type="protein sequence ID" value="KAK8057891.1"/>
    <property type="molecule type" value="Genomic_DNA"/>
</dbReference>
<sequence length="102" mass="11273">MSFKANEVPDDQADKLVDTLEEKVSMSLELFSGNMLRQRCGSELEVLGIDTNRVFAQRHPSSVLPHDVLTRRPPPLAWLSRGTSLSLPTPGPSGSPIILQEY</sequence>
<reference evidence="2 3" key="1">
    <citation type="submission" date="2023-01" db="EMBL/GenBank/DDBJ databases">
        <title>Analysis of 21 Apiospora genomes using comparative genomics revels a genus with tremendous synthesis potential of carbohydrate active enzymes and secondary metabolites.</title>
        <authorList>
            <person name="Sorensen T."/>
        </authorList>
    </citation>
    <scope>NUCLEOTIDE SEQUENCE [LARGE SCALE GENOMIC DNA]</scope>
    <source>
        <strain evidence="2 3">CBS 83171</strain>
    </source>
</reference>
<evidence type="ECO:0000313" key="3">
    <source>
        <dbReference type="Proteomes" id="UP001446871"/>
    </source>
</evidence>
<gene>
    <name evidence="2" type="ORF">PG996_011828</name>
</gene>
<keyword evidence="3" id="KW-1185">Reference proteome</keyword>
<accession>A0ABR1UIG9</accession>
<protein>
    <submittedName>
        <fullName evidence="2">Uncharacterized protein</fullName>
    </submittedName>
</protein>
<proteinExistence type="predicted"/>
<comment type="caution">
    <text evidence="2">The sequence shown here is derived from an EMBL/GenBank/DDBJ whole genome shotgun (WGS) entry which is preliminary data.</text>
</comment>
<evidence type="ECO:0000313" key="2">
    <source>
        <dbReference type="EMBL" id="KAK8057891.1"/>
    </source>
</evidence>
<dbReference type="Proteomes" id="UP001446871">
    <property type="component" value="Unassembled WGS sequence"/>
</dbReference>
<organism evidence="2 3">
    <name type="scientific">Apiospora saccharicola</name>
    <dbReference type="NCBI Taxonomy" id="335842"/>
    <lineage>
        <taxon>Eukaryota</taxon>
        <taxon>Fungi</taxon>
        <taxon>Dikarya</taxon>
        <taxon>Ascomycota</taxon>
        <taxon>Pezizomycotina</taxon>
        <taxon>Sordariomycetes</taxon>
        <taxon>Xylariomycetidae</taxon>
        <taxon>Amphisphaeriales</taxon>
        <taxon>Apiosporaceae</taxon>
        <taxon>Apiospora</taxon>
    </lineage>
</organism>
<evidence type="ECO:0000256" key="1">
    <source>
        <dbReference type="SAM" id="MobiDB-lite"/>
    </source>
</evidence>
<feature type="region of interest" description="Disordered" evidence="1">
    <location>
        <begin position="79"/>
        <end position="102"/>
    </location>
</feature>
<feature type="compositionally biased region" description="Low complexity" evidence="1">
    <location>
        <begin position="82"/>
        <end position="102"/>
    </location>
</feature>
<name>A0ABR1UIG9_9PEZI</name>